<proteinExistence type="predicted"/>
<dbReference type="InterPro" id="IPR011009">
    <property type="entry name" value="Kinase-like_dom_sf"/>
</dbReference>
<dbReference type="InterPro" id="IPR017441">
    <property type="entry name" value="Protein_kinase_ATP_BS"/>
</dbReference>
<keyword evidence="1" id="KW-0547">Nucleotide-binding</keyword>
<evidence type="ECO:0000256" key="1">
    <source>
        <dbReference type="PROSITE-ProRule" id="PRU10141"/>
    </source>
</evidence>
<dbReference type="Gene3D" id="3.30.200.20">
    <property type="entry name" value="Phosphorylase Kinase, domain 1"/>
    <property type="match status" value="1"/>
</dbReference>
<organism evidence="2 3">
    <name type="scientific">Gigaspora margarita</name>
    <dbReference type="NCBI Taxonomy" id="4874"/>
    <lineage>
        <taxon>Eukaryota</taxon>
        <taxon>Fungi</taxon>
        <taxon>Fungi incertae sedis</taxon>
        <taxon>Mucoromycota</taxon>
        <taxon>Glomeromycotina</taxon>
        <taxon>Glomeromycetes</taxon>
        <taxon>Diversisporales</taxon>
        <taxon>Gigasporaceae</taxon>
        <taxon>Gigaspora</taxon>
    </lineage>
</organism>
<dbReference type="EMBL" id="CAJVQB010007189">
    <property type="protein sequence ID" value="CAG8698757.1"/>
    <property type="molecule type" value="Genomic_DNA"/>
</dbReference>
<dbReference type="Proteomes" id="UP000789901">
    <property type="component" value="Unassembled WGS sequence"/>
</dbReference>
<accession>A0ABN7UY62</accession>
<name>A0ABN7UY62_GIGMA</name>
<evidence type="ECO:0000313" key="3">
    <source>
        <dbReference type="Proteomes" id="UP000789901"/>
    </source>
</evidence>
<dbReference type="SUPFAM" id="SSF56112">
    <property type="entry name" value="Protein kinase-like (PK-like)"/>
    <property type="match status" value="1"/>
</dbReference>
<comment type="caution">
    <text evidence="2">The sequence shown here is derived from an EMBL/GenBank/DDBJ whole genome shotgun (WGS) entry which is preliminary data.</text>
</comment>
<keyword evidence="3" id="KW-1185">Reference proteome</keyword>
<reference evidence="2 3" key="1">
    <citation type="submission" date="2021-06" db="EMBL/GenBank/DDBJ databases">
        <authorList>
            <person name="Kallberg Y."/>
            <person name="Tangrot J."/>
            <person name="Rosling A."/>
        </authorList>
    </citation>
    <scope>NUCLEOTIDE SEQUENCE [LARGE SCALE GENOMIC DNA]</scope>
    <source>
        <strain evidence="2 3">120-4 pot B 10/14</strain>
    </source>
</reference>
<protein>
    <submittedName>
        <fullName evidence="2">35805_t:CDS:1</fullName>
    </submittedName>
</protein>
<keyword evidence="1" id="KW-0067">ATP-binding</keyword>
<feature type="binding site" evidence="1">
    <location>
        <position position="51"/>
    </location>
    <ligand>
        <name>ATP</name>
        <dbReference type="ChEBI" id="CHEBI:30616"/>
    </ligand>
</feature>
<sequence length="149" mass="17265">MDSLITSTIKKHGIHLCNYNEFTDVVVIGEGGYGKIEKACWKRRGLKVALKSLKIGYEEGIVKAFIKEHYHPNINQFHGVAKDDEKAFEILRHMISREPESQDIIETPLCESPTTSVSHESRIDSYEEPKEYLLKQEKFDLISKWIDHF</sequence>
<evidence type="ECO:0000313" key="2">
    <source>
        <dbReference type="EMBL" id="CAG8698757.1"/>
    </source>
</evidence>
<gene>
    <name evidence="2" type="ORF">GMARGA_LOCUS11986</name>
</gene>
<dbReference type="PROSITE" id="PS00107">
    <property type="entry name" value="PROTEIN_KINASE_ATP"/>
    <property type="match status" value="1"/>
</dbReference>